<name>A0A258FPL7_9CAUL</name>
<proteinExistence type="inferred from homology"/>
<comment type="caution">
    <text evidence="7">The sequence shown here is derived from an EMBL/GenBank/DDBJ whole genome shotgun (WGS) entry which is preliminary data.</text>
</comment>
<dbReference type="InterPro" id="IPR034646">
    <property type="entry name" value="ADCK3_dom"/>
</dbReference>
<dbReference type="PANTHER" id="PTHR43851:SF3">
    <property type="entry name" value="COENZYME Q8"/>
    <property type="match status" value="1"/>
</dbReference>
<dbReference type="SUPFAM" id="SSF56112">
    <property type="entry name" value="Protein kinase-like (PK-like)"/>
    <property type="match status" value="1"/>
</dbReference>
<keyword evidence="4" id="KW-0067">ATP-binding</keyword>
<feature type="region of interest" description="Disordered" evidence="5">
    <location>
        <begin position="1"/>
        <end position="20"/>
    </location>
</feature>
<feature type="domain" description="ABC1 atypical kinase-like" evidence="6">
    <location>
        <begin position="106"/>
        <end position="344"/>
    </location>
</feature>
<dbReference type="GO" id="GO:0006744">
    <property type="term" value="P:ubiquinone biosynthetic process"/>
    <property type="evidence" value="ECO:0007669"/>
    <property type="project" value="TreeGrafter"/>
</dbReference>
<dbReference type="InterPro" id="IPR051409">
    <property type="entry name" value="Atypical_kinase_ADCK"/>
</dbReference>
<dbReference type="PANTHER" id="PTHR43851">
    <property type="match status" value="1"/>
</dbReference>
<sequence length="444" mass="48640">MRPPPPSPRGSSPSRGLSVPTGRLSRLARFGGMATGIAGNVLAEGAAQMARGGRPRVSDLLLTPANALRVTEELAQLRGAAMKVGQLMSMDAGELLPPELSDILARLRSDARPMPPVQLTAALNRRWGRDWPERFARFDMEPVAAASIGQVHRALTREGRDLAIKVQYPGVRRSIDSDVDNVATLMRVSGILPREIDLAPLLVEAKRQLHEEADYAREAQHLARFGALLAGDPDHVVPGLCAELTRPDVLAMDYVEGGPVEAMTTASQAERDRIATLMIRLLLRELFEFGLMQTDPNFANYRVDVSGRLVLLDFGATRAIPPELAEGYRGLMRAALADDRQAAIAAARAIGFFDDRAMARDAELEAMFDLALAPFRGEGPFDFSDTSVTAKLRDRGMVFAQDRSVWHVPPVDTLFVQRKLGGVYLLASRLRAKVEVRTLLEPWL</sequence>
<dbReference type="CDD" id="cd13970">
    <property type="entry name" value="ABC1_ADCK3"/>
    <property type="match status" value="1"/>
</dbReference>
<dbReference type="InterPro" id="IPR004147">
    <property type="entry name" value="ABC1_dom"/>
</dbReference>
<evidence type="ECO:0000256" key="5">
    <source>
        <dbReference type="SAM" id="MobiDB-lite"/>
    </source>
</evidence>
<evidence type="ECO:0000256" key="4">
    <source>
        <dbReference type="ARBA" id="ARBA00022840"/>
    </source>
</evidence>
<dbReference type="Proteomes" id="UP000215595">
    <property type="component" value="Unassembled WGS sequence"/>
</dbReference>
<keyword evidence="2" id="KW-0808">Transferase</keyword>
<evidence type="ECO:0000313" key="7">
    <source>
        <dbReference type="EMBL" id="OYX34069.1"/>
    </source>
</evidence>
<organism evidence="7 8">
    <name type="scientific">Brevundimonas subvibrioides</name>
    <dbReference type="NCBI Taxonomy" id="74313"/>
    <lineage>
        <taxon>Bacteria</taxon>
        <taxon>Pseudomonadati</taxon>
        <taxon>Pseudomonadota</taxon>
        <taxon>Alphaproteobacteria</taxon>
        <taxon>Caulobacterales</taxon>
        <taxon>Caulobacteraceae</taxon>
        <taxon>Brevundimonas</taxon>
    </lineage>
</organism>
<dbReference type="Pfam" id="PF03109">
    <property type="entry name" value="ABC1"/>
    <property type="match status" value="1"/>
</dbReference>
<evidence type="ECO:0000313" key="8">
    <source>
        <dbReference type="Proteomes" id="UP000215595"/>
    </source>
</evidence>
<gene>
    <name evidence="7" type="ORF">B7Z01_06940</name>
</gene>
<reference evidence="7 8" key="1">
    <citation type="submission" date="2017-03" db="EMBL/GenBank/DDBJ databases">
        <title>Lifting the veil on microbial sulfur biogeochemistry in mining wastewaters.</title>
        <authorList>
            <person name="Kantor R.S."/>
            <person name="Colenbrander Nelson T."/>
            <person name="Marshall S."/>
            <person name="Bennett D."/>
            <person name="Apte S."/>
            <person name="Camacho D."/>
            <person name="Thomas B.C."/>
            <person name="Warren L.A."/>
            <person name="Banfield J.F."/>
        </authorList>
    </citation>
    <scope>NUCLEOTIDE SEQUENCE [LARGE SCALE GENOMIC DNA]</scope>
    <source>
        <strain evidence="7">32-69-9</strain>
    </source>
</reference>
<dbReference type="InterPro" id="IPR011009">
    <property type="entry name" value="Kinase-like_dom_sf"/>
</dbReference>
<evidence type="ECO:0000256" key="1">
    <source>
        <dbReference type="ARBA" id="ARBA00009670"/>
    </source>
</evidence>
<dbReference type="GO" id="GO:0016740">
    <property type="term" value="F:transferase activity"/>
    <property type="evidence" value="ECO:0007669"/>
    <property type="project" value="UniProtKB-KW"/>
</dbReference>
<dbReference type="GO" id="GO:0005524">
    <property type="term" value="F:ATP binding"/>
    <property type="evidence" value="ECO:0007669"/>
    <property type="project" value="UniProtKB-KW"/>
</dbReference>
<evidence type="ECO:0000256" key="3">
    <source>
        <dbReference type="ARBA" id="ARBA00022741"/>
    </source>
</evidence>
<comment type="similarity">
    <text evidence="1">Belongs to the protein kinase superfamily. ADCK protein kinase family.</text>
</comment>
<keyword evidence="3" id="KW-0547">Nucleotide-binding</keyword>
<dbReference type="EMBL" id="NCEB01000011">
    <property type="protein sequence ID" value="OYX34069.1"/>
    <property type="molecule type" value="Genomic_DNA"/>
</dbReference>
<evidence type="ECO:0000259" key="6">
    <source>
        <dbReference type="Pfam" id="PF03109"/>
    </source>
</evidence>
<accession>A0A258FPL7</accession>
<protein>
    <submittedName>
        <fullName evidence="7">Ubiquinol-cytochrome C reductase</fullName>
    </submittedName>
</protein>
<dbReference type="AlphaFoldDB" id="A0A258FPL7"/>
<evidence type="ECO:0000256" key="2">
    <source>
        <dbReference type="ARBA" id="ARBA00022679"/>
    </source>
</evidence>